<sequence length="378" mass="43061">MRTLSEPHFQTHALHGARPPYNVWTTWAVDHAAQEAYVYGGCRPGDTDNQPVNDFYALKIEGNQLKWRCLTNSLKYRGQDVFASGRPVRPRPFPALRQPAMTLANINGTSFIFIFGGYSSEYERVVADLIAVDISSGEWWFVNVEGGSVMGRMDAAMTAHGPCLYIFGGRSSFRDNCAISSYCMARYLVNRRTWMWLYQDRAYPEHVPRLGFEMTLIPIQHRRLIVILPGRKRTDEDPIKITQNKVFLFDVDDLSFTRLDIPEDDFPGGIRGIDAAPLHPYAIPKTSPFKFIIAGWVPMSDGSLIPELWVCKPYATNQGFQCLEVANQLWEMDFDLQDCVVCNSRIFFMGYKHPRGLDYDCDAPDDSTWNVAIEVVLN</sequence>
<accession>A0ACD3AWX3</accession>
<proteinExistence type="predicted"/>
<protein>
    <submittedName>
        <fullName evidence="1">Uncharacterized protein</fullName>
    </submittedName>
</protein>
<gene>
    <name evidence="1" type="ORF">BDN72DRAFT_959247</name>
</gene>
<dbReference type="EMBL" id="ML208323">
    <property type="protein sequence ID" value="TFK69839.1"/>
    <property type="molecule type" value="Genomic_DNA"/>
</dbReference>
<organism evidence="1 2">
    <name type="scientific">Pluteus cervinus</name>
    <dbReference type="NCBI Taxonomy" id="181527"/>
    <lineage>
        <taxon>Eukaryota</taxon>
        <taxon>Fungi</taxon>
        <taxon>Dikarya</taxon>
        <taxon>Basidiomycota</taxon>
        <taxon>Agaricomycotina</taxon>
        <taxon>Agaricomycetes</taxon>
        <taxon>Agaricomycetidae</taxon>
        <taxon>Agaricales</taxon>
        <taxon>Pluteineae</taxon>
        <taxon>Pluteaceae</taxon>
        <taxon>Pluteus</taxon>
    </lineage>
</organism>
<name>A0ACD3AWX3_9AGAR</name>
<reference evidence="1 2" key="1">
    <citation type="journal article" date="2019" name="Nat. Ecol. Evol.">
        <title>Megaphylogeny resolves global patterns of mushroom evolution.</title>
        <authorList>
            <person name="Varga T."/>
            <person name="Krizsan K."/>
            <person name="Foldi C."/>
            <person name="Dima B."/>
            <person name="Sanchez-Garcia M."/>
            <person name="Sanchez-Ramirez S."/>
            <person name="Szollosi G.J."/>
            <person name="Szarkandi J.G."/>
            <person name="Papp V."/>
            <person name="Albert L."/>
            <person name="Andreopoulos W."/>
            <person name="Angelini C."/>
            <person name="Antonin V."/>
            <person name="Barry K.W."/>
            <person name="Bougher N.L."/>
            <person name="Buchanan P."/>
            <person name="Buyck B."/>
            <person name="Bense V."/>
            <person name="Catcheside P."/>
            <person name="Chovatia M."/>
            <person name="Cooper J."/>
            <person name="Damon W."/>
            <person name="Desjardin D."/>
            <person name="Finy P."/>
            <person name="Geml J."/>
            <person name="Haridas S."/>
            <person name="Hughes K."/>
            <person name="Justo A."/>
            <person name="Karasinski D."/>
            <person name="Kautmanova I."/>
            <person name="Kiss B."/>
            <person name="Kocsube S."/>
            <person name="Kotiranta H."/>
            <person name="LaButti K.M."/>
            <person name="Lechner B.E."/>
            <person name="Liimatainen K."/>
            <person name="Lipzen A."/>
            <person name="Lukacs Z."/>
            <person name="Mihaltcheva S."/>
            <person name="Morgado L.N."/>
            <person name="Niskanen T."/>
            <person name="Noordeloos M.E."/>
            <person name="Ohm R.A."/>
            <person name="Ortiz-Santana B."/>
            <person name="Ovrebo C."/>
            <person name="Racz N."/>
            <person name="Riley R."/>
            <person name="Savchenko A."/>
            <person name="Shiryaev A."/>
            <person name="Soop K."/>
            <person name="Spirin V."/>
            <person name="Szebenyi C."/>
            <person name="Tomsovsky M."/>
            <person name="Tulloss R.E."/>
            <person name="Uehling J."/>
            <person name="Grigoriev I.V."/>
            <person name="Vagvolgyi C."/>
            <person name="Papp T."/>
            <person name="Martin F.M."/>
            <person name="Miettinen O."/>
            <person name="Hibbett D.S."/>
            <person name="Nagy L.G."/>
        </authorList>
    </citation>
    <scope>NUCLEOTIDE SEQUENCE [LARGE SCALE GENOMIC DNA]</scope>
    <source>
        <strain evidence="1 2">NL-1719</strain>
    </source>
</reference>
<evidence type="ECO:0000313" key="1">
    <source>
        <dbReference type="EMBL" id="TFK69839.1"/>
    </source>
</evidence>
<keyword evidence="2" id="KW-1185">Reference proteome</keyword>
<evidence type="ECO:0000313" key="2">
    <source>
        <dbReference type="Proteomes" id="UP000308600"/>
    </source>
</evidence>
<dbReference type="Proteomes" id="UP000308600">
    <property type="component" value="Unassembled WGS sequence"/>
</dbReference>